<dbReference type="PROSITE" id="PS51257">
    <property type="entry name" value="PROKAR_LIPOPROTEIN"/>
    <property type="match status" value="1"/>
</dbReference>
<dbReference type="OrthoDB" id="395856at2"/>
<dbReference type="SFLD" id="SFLDS00003">
    <property type="entry name" value="Haloacid_Dehalogenase"/>
    <property type="match status" value="1"/>
</dbReference>
<proteinExistence type="predicted"/>
<dbReference type="AlphaFoldDB" id="A0A518N4I1"/>
<protein>
    <submittedName>
        <fullName evidence="3">Acid phosphatase</fullName>
    </submittedName>
</protein>
<dbReference type="InterPro" id="IPR036412">
    <property type="entry name" value="HAD-like_sf"/>
</dbReference>
<dbReference type="InterPro" id="IPR005519">
    <property type="entry name" value="Acid_phosphat_B-like"/>
</dbReference>
<dbReference type="PIRSF" id="PIRSF019271">
    <property type="entry name" value="Acid_Ptase_C"/>
    <property type="match status" value="1"/>
</dbReference>
<dbReference type="InterPro" id="IPR023214">
    <property type="entry name" value="HAD_sf"/>
</dbReference>
<dbReference type="EMBL" id="CP042218">
    <property type="protein sequence ID" value="QDW66829.1"/>
    <property type="molecule type" value="Genomic_DNA"/>
</dbReference>
<evidence type="ECO:0000313" key="3">
    <source>
        <dbReference type="EMBL" id="QDW66829.1"/>
    </source>
</evidence>
<accession>A0A518N4I1</accession>
<dbReference type="SFLD" id="SFLDG01125">
    <property type="entry name" value="C1.1:_Acid_Phosphatase_Like"/>
    <property type="match status" value="1"/>
</dbReference>
<organism evidence="3 4">
    <name type="scientific">Luteimonas granuli</name>
    <dbReference type="NCBI Taxonomy" id="1176533"/>
    <lineage>
        <taxon>Bacteria</taxon>
        <taxon>Pseudomonadati</taxon>
        <taxon>Pseudomonadota</taxon>
        <taxon>Gammaproteobacteria</taxon>
        <taxon>Lysobacterales</taxon>
        <taxon>Lysobacteraceae</taxon>
        <taxon>Luteimonas</taxon>
    </lineage>
</organism>
<evidence type="ECO:0000313" key="4">
    <source>
        <dbReference type="Proteomes" id="UP000316584"/>
    </source>
</evidence>
<feature type="signal peptide" evidence="2">
    <location>
        <begin position="1"/>
        <end position="23"/>
    </location>
</feature>
<sequence length="309" mass="33123">MRIHLRAAPARVAFLAAAALTLAACRHVPASTEVPAAAATDAVAATSIAAAADDNLNAVLWLQRSVEYRAISESLFHAATGRLDAALADPSWDALVPAERAAAGDAAGLPPAVILDIDETVLDNSAYQARLVIDGGEFSDATWDAWVEERRAIAVPGAVAFTRAAAAKGVTVFYISNRSAALGDATLANLRSQGLPVQHGEVFLGLGTPVPGCEQAGSGKTCRRQLVGRGHRVLMQFGDQLGDFVQAAANTREQHEALHVDYRDWFGARWWVLPNPSYGAWEPASFGNDWRLPRSERRARKREALRVDR</sequence>
<dbReference type="InterPro" id="IPR006423">
    <property type="entry name" value="Lipo_e_P4"/>
</dbReference>
<feature type="chain" id="PRO_5021876806" evidence="2">
    <location>
        <begin position="24"/>
        <end position="309"/>
    </location>
</feature>
<dbReference type="KEGG" id="lug:FPZ22_07915"/>
<dbReference type="SUPFAM" id="SSF56784">
    <property type="entry name" value="HAD-like"/>
    <property type="match status" value="1"/>
</dbReference>
<reference evidence="3 4" key="1">
    <citation type="submission" date="2019-07" db="EMBL/GenBank/DDBJ databases">
        <title>Full genome sequence of Luteimonas sp. Gr-4.</title>
        <authorList>
            <person name="Im W.-T."/>
        </authorList>
    </citation>
    <scope>NUCLEOTIDE SEQUENCE [LARGE SCALE GENOMIC DNA]</scope>
    <source>
        <strain evidence="3 4">Gr-4</strain>
    </source>
</reference>
<evidence type="ECO:0000256" key="2">
    <source>
        <dbReference type="SAM" id="SignalP"/>
    </source>
</evidence>
<keyword evidence="1 2" id="KW-0732">Signal</keyword>
<dbReference type="GO" id="GO:0009279">
    <property type="term" value="C:cell outer membrane"/>
    <property type="evidence" value="ECO:0007669"/>
    <property type="project" value="InterPro"/>
</dbReference>
<dbReference type="Pfam" id="PF03767">
    <property type="entry name" value="Acid_phosphat_B"/>
    <property type="match status" value="1"/>
</dbReference>
<name>A0A518N4I1_9GAMM</name>
<dbReference type="PANTHER" id="PTHR31284:SF10">
    <property type="entry name" value="ACID PHOSPHATASE-LIKE PROTEIN"/>
    <property type="match status" value="1"/>
</dbReference>
<dbReference type="PANTHER" id="PTHR31284">
    <property type="entry name" value="ACID PHOSPHATASE-LIKE PROTEIN"/>
    <property type="match status" value="1"/>
</dbReference>
<dbReference type="RefSeq" id="WP_144891937.1">
    <property type="nucleotide sequence ID" value="NZ_CP042218.1"/>
</dbReference>
<gene>
    <name evidence="3" type="ORF">FPZ22_07915</name>
</gene>
<dbReference type="Proteomes" id="UP000316584">
    <property type="component" value="Chromosome"/>
</dbReference>
<evidence type="ECO:0000256" key="1">
    <source>
        <dbReference type="ARBA" id="ARBA00022729"/>
    </source>
</evidence>
<dbReference type="Gene3D" id="3.40.50.1000">
    <property type="entry name" value="HAD superfamily/HAD-like"/>
    <property type="match status" value="1"/>
</dbReference>
<keyword evidence="4" id="KW-1185">Reference proteome</keyword>